<evidence type="ECO:0000256" key="1">
    <source>
        <dbReference type="SAM" id="MobiDB-lite"/>
    </source>
</evidence>
<name>A0A433QWK1_9FUNG</name>
<feature type="compositionally biased region" description="Basic and acidic residues" evidence="1">
    <location>
        <begin position="161"/>
        <end position="177"/>
    </location>
</feature>
<dbReference type="Proteomes" id="UP000274822">
    <property type="component" value="Unassembled WGS sequence"/>
</dbReference>
<proteinExistence type="predicted"/>
<evidence type="ECO:0000313" key="2">
    <source>
        <dbReference type="EMBL" id="RUS34136.1"/>
    </source>
</evidence>
<reference evidence="2 3" key="1">
    <citation type="journal article" date="2018" name="New Phytol.">
        <title>Phylogenomics of Endogonaceae and evolution of mycorrhizas within Mucoromycota.</title>
        <authorList>
            <person name="Chang Y."/>
            <person name="Desiro A."/>
            <person name="Na H."/>
            <person name="Sandor L."/>
            <person name="Lipzen A."/>
            <person name="Clum A."/>
            <person name="Barry K."/>
            <person name="Grigoriev I.V."/>
            <person name="Martin F.M."/>
            <person name="Stajich J.E."/>
            <person name="Smith M.E."/>
            <person name="Bonito G."/>
            <person name="Spatafora J.W."/>
        </authorList>
    </citation>
    <scope>NUCLEOTIDE SEQUENCE [LARGE SCALE GENOMIC DNA]</scope>
    <source>
        <strain evidence="2 3">AD002</strain>
    </source>
</reference>
<comment type="caution">
    <text evidence="2">The sequence shown here is derived from an EMBL/GenBank/DDBJ whole genome shotgun (WGS) entry which is preliminary data.</text>
</comment>
<sequence>MVAPATASAAKLEAAKRMYASSDIAYKLAVRENKKNFPHDAELQFHLKALDVSLLADCLVWIPYHRFTDVTRLGQGGFAAVHKATVQWATKKYFVEYQDMHLGWIWAGRSEPVVKTYAIKEVDVAMAAEVDLPSPFLHQDYPDSPPLLARHHTHHASARRPFLERTLEPISHGDRNGRRQHGRNPYLNPAALLVRRDG</sequence>
<evidence type="ECO:0008006" key="4">
    <source>
        <dbReference type="Google" id="ProtNLM"/>
    </source>
</evidence>
<keyword evidence="3" id="KW-1185">Reference proteome</keyword>
<accession>A0A433QWK1</accession>
<dbReference type="EMBL" id="RBNJ01000718">
    <property type="protein sequence ID" value="RUS34136.1"/>
    <property type="molecule type" value="Genomic_DNA"/>
</dbReference>
<evidence type="ECO:0000313" key="3">
    <source>
        <dbReference type="Proteomes" id="UP000274822"/>
    </source>
</evidence>
<dbReference type="AlphaFoldDB" id="A0A433QWK1"/>
<gene>
    <name evidence="2" type="ORF">BC938DRAFT_482302</name>
</gene>
<organism evidence="2 3">
    <name type="scientific">Jimgerdemannia flammicorona</name>
    <dbReference type="NCBI Taxonomy" id="994334"/>
    <lineage>
        <taxon>Eukaryota</taxon>
        <taxon>Fungi</taxon>
        <taxon>Fungi incertae sedis</taxon>
        <taxon>Mucoromycota</taxon>
        <taxon>Mucoromycotina</taxon>
        <taxon>Endogonomycetes</taxon>
        <taxon>Endogonales</taxon>
        <taxon>Endogonaceae</taxon>
        <taxon>Jimgerdemannia</taxon>
    </lineage>
</organism>
<protein>
    <recommendedName>
        <fullName evidence="4">Protein kinase domain-containing protein</fullName>
    </recommendedName>
</protein>
<feature type="region of interest" description="Disordered" evidence="1">
    <location>
        <begin position="155"/>
        <end position="189"/>
    </location>
</feature>